<dbReference type="EMBL" id="JACHGT010000008">
    <property type="protein sequence ID" value="MBB6036356.1"/>
    <property type="molecule type" value="Genomic_DNA"/>
</dbReference>
<dbReference type="AlphaFoldDB" id="A0A841FJJ4"/>
<name>A0A841FJJ4_9ACTN</name>
<sequence>MTRELARALDEEFAALTPPSDLSGTAIVQKGRTARRRRRGAFGGALAGVAVLVAGALLSGLLPLGGTTPPPPGEIAQPDYPLPAMDPDAGYVWHRSGGVDQVTDATAAIDEAWRAAFTAAAAETGAELYVNIDDSAPTGAEWVPFSEAEYRRVVRRENALFRIVGGTTWNPELEATGYVIPYFWAGDLALSRGPGQQADRLSVQVLPKGSFHPGAGQPLGAPVEPSAPYAVAGCEDYTYRLEPGSSPFEVDYTCTDGAGPGGERVLAVETVIANETSAFHRELTVVLYRLDGTAVVVEDSFVSFDAHRPGSLPDATALDAARLLDIALAMPGVPVA</sequence>
<keyword evidence="1" id="KW-0472">Membrane</keyword>
<organism evidence="2 3">
    <name type="scientific">Phytomonospora endophytica</name>
    <dbReference type="NCBI Taxonomy" id="714109"/>
    <lineage>
        <taxon>Bacteria</taxon>
        <taxon>Bacillati</taxon>
        <taxon>Actinomycetota</taxon>
        <taxon>Actinomycetes</taxon>
        <taxon>Micromonosporales</taxon>
        <taxon>Micromonosporaceae</taxon>
        <taxon>Phytomonospora</taxon>
    </lineage>
</organism>
<accession>A0A841FJJ4</accession>
<keyword evidence="1" id="KW-1133">Transmembrane helix</keyword>
<comment type="caution">
    <text evidence="2">The sequence shown here is derived from an EMBL/GenBank/DDBJ whole genome shotgun (WGS) entry which is preliminary data.</text>
</comment>
<feature type="transmembrane region" description="Helical" evidence="1">
    <location>
        <begin position="40"/>
        <end position="62"/>
    </location>
</feature>
<keyword evidence="1" id="KW-0812">Transmembrane</keyword>
<evidence type="ECO:0000256" key="1">
    <source>
        <dbReference type="SAM" id="Phobius"/>
    </source>
</evidence>
<proteinExistence type="predicted"/>
<gene>
    <name evidence="2" type="ORF">HNR73_004224</name>
</gene>
<dbReference type="Proteomes" id="UP000548476">
    <property type="component" value="Unassembled WGS sequence"/>
</dbReference>
<evidence type="ECO:0000313" key="3">
    <source>
        <dbReference type="Proteomes" id="UP000548476"/>
    </source>
</evidence>
<dbReference type="RefSeq" id="WP_184789175.1">
    <property type="nucleotide sequence ID" value="NZ_BONT01000046.1"/>
</dbReference>
<evidence type="ECO:0000313" key="2">
    <source>
        <dbReference type="EMBL" id="MBB6036356.1"/>
    </source>
</evidence>
<reference evidence="2 3" key="1">
    <citation type="submission" date="2020-08" db="EMBL/GenBank/DDBJ databases">
        <title>Genomic Encyclopedia of Type Strains, Phase IV (KMG-IV): sequencing the most valuable type-strain genomes for metagenomic binning, comparative biology and taxonomic classification.</title>
        <authorList>
            <person name="Goeker M."/>
        </authorList>
    </citation>
    <scope>NUCLEOTIDE SEQUENCE [LARGE SCALE GENOMIC DNA]</scope>
    <source>
        <strain evidence="2 3">YIM 65646</strain>
    </source>
</reference>
<protein>
    <submittedName>
        <fullName evidence="2">Uncharacterized protein</fullName>
    </submittedName>
</protein>
<keyword evidence="3" id="KW-1185">Reference proteome</keyword>